<dbReference type="GO" id="GO:0140359">
    <property type="term" value="F:ABC-type transporter activity"/>
    <property type="evidence" value="ECO:0007669"/>
    <property type="project" value="InterPro"/>
</dbReference>
<dbReference type="RefSeq" id="WP_132417218.1">
    <property type="nucleotide sequence ID" value="NZ_SKFG01000004.1"/>
</dbReference>
<dbReference type="Proteomes" id="UP000295418">
    <property type="component" value="Unassembled WGS sequence"/>
</dbReference>
<keyword evidence="3" id="KW-1185">Reference proteome</keyword>
<organism evidence="2 3">
    <name type="scientific">Paenibacillus albiflavus</name>
    <dbReference type="NCBI Taxonomy" id="2545760"/>
    <lineage>
        <taxon>Bacteria</taxon>
        <taxon>Bacillati</taxon>
        <taxon>Bacillota</taxon>
        <taxon>Bacilli</taxon>
        <taxon>Bacillales</taxon>
        <taxon>Paenibacillaceae</taxon>
        <taxon>Paenibacillus</taxon>
    </lineage>
</organism>
<comment type="caution">
    <text evidence="2">The sequence shown here is derived from an EMBL/GenBank/DDBJ whole genome shotgun (WGS) entry which is preliminary data.</text>
</comment>
<feature type="transmembrane region" description="Helical" evidence="1">
    <location>
        <begin position="73"/>
        <end position="94"/>
    </location>
</feature>
<proteinExistence type="predicted"/>
<evidence type="ECO:0000313" key="2">
    <source>
        <dbReference type="EMBL" id="TCZ78768.1"/>
    </source>
</evidence>
<dbReference type="Pfam" id="PF12679">
    <property type="entry name" value="ABC2_membrane_2"/>
    <property type="match status" value="1"/>
</dbReference>
<dbReference type="EMBL" id="SKFG01000004">
    <property type="protein sequence ID" value="TCZ78768.1"/>
    <property type="molecule type" value="Genomic_DNA"/>
</dbReference>
<keyword evidence="1" id="KW-1133">Transmembrane helix</keyword>
<sequence length="259" mass="28857">MRQWLVIYRKEMSEMGRNYKWLWVPLIFILLGIMQPVMLYYMSDILKSAGNLPAGTVVEFPLPSGGEVLMQTLGQYGMMGVLILVLSMMTVVSGERNSGVIELILVKPVSYTKFITAKWAGMLTITTVSLSLGYLASWYYTMLLFETVQITDVLVSLCIYLLWFFLIVSVTLLTSTMFRSFGATAFVTIGCIAVLTLLTNLWTKALAWSPSRLSALAGQWVMGKPDDEPIAFIIIVAILCMVGCLLLSVTVLRNKQSLS</sequence>
<gene>
    <name evidence="2" type="ORF">E0485_06730</name>
</gene>
<protein>
    <submittedName>
        <fullName evidence="2">ABC transporter permease</fullName>
    </submittedName>
</protein>
<evidence type="ECO:0000256" key="1">
    <source>
        <dbReference type="SAM" id="Phobius"/>
    </source>
</evidence>
<evidence type="ECO:0000313" key="3">
    <source>
        <dbReference type="Proteomes" id="UP000295418"/>
    </source>
</evidence>
<reference evidence="2 3" key="1">
    <citation type="submission" date="2019-03" db="EMBL/GenBank/DDBJ databases">
        <authorList>
            <person name="Kim M.K.M."/>
        </authorList>
    </citation>
    <scope>NUCLEOTIDE SEQUENCE [LARGE SCALE GENOMIC DNA]</scope>
    <source>
        <strain evidence="2 3">18JY21-1</strain>
    </source>
</reference>
<keyword evidence="1" id="KW-0472">Membrane</keyword>
<feature type="transmembrane region" description="Helical" evidence="1">
    <location>
        <begin position="21"/>
        <end position="42"/>
    </location>
</feature>
<feature type="transmembrane region" description="Helical" evidence="1">
    <location>
        <begin position="230"/>
        <end position="252"/>
    </location>
</feature>
<dbReference type="PANTHER" id="PTHR37305:SF1">
    <property type="entry name" value="MEMBRANE PROTEIN"/>
    <property type="match status" value="1"/>
</dbReference>
<feature type="transmembrane region" description="Helical" evidence="1">
    <location>
        <begin position="181"/>
        <end position="202"/>
    </location>
</feature>
<dbReference type="PANTHER" id="PTHR37305">
    <property type="entry name" value="INTEGRAL MEMBRANE PROTEIN-RELATED"/>
    <property type="match status" value="1"/>
</dbReference>
<name>A0A4R4EKG2_9BACL</name>
<feature type="transmembrane region" description="Helical" evidence="1">
    <location>
        <begin position="115"/>
        <end position="141"/>
    </location>
</feature>
<dbReference type="OrthoDB" id="4187110at2"/>
<dbReference type="AlphaFoldDB" id="A0A4R4EKG2"/>
<dbReference type="GO" id="GO:0005886">
    <property type="term" value="C:plasma membrane"/>
    <property type="evidence" value="ECO:0007669"/>
    <property type="project" value="UniProtKB-SubCell"/>
</dbReference>
<feature type="transmembrane region" description="Helical" evidence="1">
    <location>
        <begin position="153"/>
        <end position="174"/>
    </location>
</feature>
<accession>A0A4R4EKG2</accession>
<keyword evidence="1" id="KW-0812">Transmembrane</keyword>